<dbReference type="InterPro" id="IPR027417">
    <property type="entry name" value="P-loop_NTPase"/>
</dbReference>
<dbReference type="InterPro" id="IPR030386">
    <property type="entry name" value="G_GB1_RHD3_dom"/>
</dbReference>
<dbReference type="OrthoDB" id="7788754at2759"/>
<dbReference type="SUPFAM" id="SSF52540">
    <property type="entry name" value="P-loop containing nucleoside triphosphate hydrolases"/>
    <property type="match status" value="1"/>
</dbReference>
<dbReference type="InterPro" id="IPR036543">
    <property type="entry name" value="Guanylate-bd_C_sf"/>
</dbReference>
<evidence type="ECO:0000256" key="6">
    <source>
        <dbReference type="SAM" id="Phobius"/>
    </source>
</evidence>
<dbReference type="PANTHER" id="PTHR10751">
    <property type="entry name" value="GUANYLATE BINDING PROTEIN"/>
    <property type="match status" value="1"/>
</dbReference>
<dbReference type="Gene3D" id="1.20.58.420">
    <property type="entry name" value="AHSP"/>
    <property type="match status" value="1"/>
</dbReference>
<dbReference type="InParanoid" id="D8M100"/>
<evidence type="ECO:0000256" key="2">
    <source>
        <dbReference type="ARBA" id="ARBA00022801"/>
    </source>
</evidence>
<dbReference type="GO" id="GO:0005525">
    <property type="term" value="F:GTP binding"/>
    <property type="evidence" value="ECO:0007669"/>
    <property type="project" value="UniProtKB-KW"/>
</dbReference>
<proteinExistence type="inferred from homology"/>
<name>D8M100_BLAHO</name>
<feature type="transmembrane region" description="Helical" evidence="6">
    <location>
        <begin position="542"/>
        <end position="559"/>
    </location>
</feature>
<dbReference type="SUPFAM" id="SSF48340">
    <property type="entry name" value="Interferon-induced guanylate-binding protein 1 (GBP1), C-terminal domain"/>
    <property type="match status" value="1"/>
</dbReference>
<dbReference type="GeneID" id="24919084"/>
<evidence type="ECO:0000313" key="9">
    <source>
        <dbReference type="Proteomes" id="UP000008312"/>
    </source>
</evidence>
<evidence type="ECO:0000313" key="8">
    <source>
        <dbReference type="EMBL" id="CBK21739.2"/>
    </source>
</evidence>
<keyword evidence="6" id="KW-1133">Transmembrane helix</keyword>
<dbReference type="GO" id="GO:0003924">
    <property type="term" value="F:GTPase activity"/>
    <property type="evidence" value="ECO:0007669"/>
    <property type="project" value="InterPro"/>
</dbReference>
<dbReference type="Proteomes" id="UP000008312">
    <property type="component" value="Unassembled WGS sequence"/>
</dbReference>
<dbReference type="Pfam" id="PF02263">
    <property type="entry name" value="GBP"/>
    <property type="match status" value="2"/>
</dbReference>
<dbReference type="PROSITE" id="PS51715">
    <property type="entry name" value="G_GB1_RHD3"/>
    <property type="match status" value="1"/>
</dbReference>
<evidence type="ECO:0000256" key="5">
    <source>
        <dbReference type="SAM" id="MobiDB-lite"/>
    </source>
</evidence>
<evidence type="ECO:0000259" key="7">
    <source>
        <dbReference type="PROSITE" id="PS51715"/>
    </source>
</evidence>
<dbReference type="AlphaFoldDB" id="D8M100"/>
<feature type="transmembrane region" description="Helical" evidence="6">
    <location>
        <begin position="502"/>
        <end position="521"/>
    </location>
</feature>
<gene>
    <name evidence="8" type="ORF">GSBLH_T00001859001</name>
</gene>
<dbReference type="Gene3D" id="3.40.50.300">
    <property type="entry name" value="P-loop containing nucleotide triphosphate hydrolases"/>
    <property type="match status" value="1"/>
</dbReference>
<keyword evidence="1" id="KW-0547">Nucleotide-binding</keyword>
<reference evidence="8" key="1">
    <citation type="submission" date="2010-02" db="EMBL/GenBank/DDBJ databases">
        <title>Sequencing and annotation of the Blastocystis hominis genome.</title>
        <authorList>
            <person name="Wincker P."/>
        </authorList>
    </citation>
    <scope>NUCLEOTIDE SEQUENCE</scope>
    <source>
        <strain evidence="8">Singapore isolate B</strain>
    </source>
</reference>
<keyword evidence="6" id="KW-0472">Membrane</keyword>
<keyword evidence="9" id="KW-1185">Reference proteome</keyword>
<evidence type="ECO:0000256" key="4">
    <source>
        <dbReference type="PROSITE-ProRule" id="PRU01052"/>
    </source>
</evidence>
<dbReference type="OMA" id="GQVMFKR"/>
<feature type="region of interest" description="Disordered" evidence="5">
    <location>
        <begin position="227"/>
        <end position="248"/>
    </location>
</feature>
<dbReference type="EMBL" id="FN668644">
    <property type="protein sequence ID" value="CBK21739.2"/>
    <property type="molecule type" value="Genomic_DNA"/>
</dbReference>
<protein>
    <recommendedName>
        <fullName evidence="7">GB1/RHD3-type G domain-containing protein</fullName>
    </recommendedName>
</protein>
<accession>D8M100</accession>
<evidence type="ECO:0000256" key="1">
    <source>
        <dbReference type="ARBA" id="ARBA00022741"/>
    </source>
</evidence>
<feature type="domain" description="GB1/RHD3-type G" evidence="7">
    <location>
        <begin position="52"/>
        <end position="378"/>
    </location>
</feature>
<dbReference type="RefSeq" id="XP_012895787.1">
    <property type="nucleotide sequence ID" value="XM_013040333.1"/>
</dbReference>
<comment type="similarity">
    <text evidence="4">Belongs to the TRAFAC class dynamin-like GTPase superfamily. GB1/RHD3 GTPase family.</text>
</comment>
<dbReference type="InterPro" id="IPR015894">
    <property type="entry name" value="Guanylate-bd_N"/>
</dbReference>
<keyword evidence="6" id="KW-0812">Transmembrane</keyword>
<organism evidence="8">
    <name type="scientific">Blastocystis hominis</name>
    <dbReference type="NCBI Taxonomy" id="12968"/>
    <lineage>
        <taxon>Eukaryota</taxon>
        <taxon>Sar</taxon>
        <taxon>Stramenopiles</taxon>
        <taxon>Bigyra</taxon>
        <taxon>Opalozoa</taxon>
        <taxon>Opalinata</taxon>
        <taxon>Blastocystidae</taxon>
        <taxon>Blastocystis</taxon>
    </lineage>
</organism>
<keyword evidence="2" id="KW-0378">Hydrolase</keyword>
<sequence>MTDQPEIHNQEVELKTIYKEQAVQILSTDSDSNTFVLNREALHTIVERIPPDIPVSVVSVVGAFRSGKSFLLDFFLRYLRATNSGEIHGRTQIGSIPEWMHYGGSILEGSMSAKDEDEPYDGFSYKGGSDRNTEGIWLWSEPFVISSSAVPEGRVCVLLMDTQGMFDCLTGQMLTTSIFGMSTLLSSYQIYNVEKRLQEDHLQNLALFSEYSRVVFNGDSSPALAQRLSPHGFDSPRQPTTPGSPVPSFLEAIDRSESEKSLRKREAPFQQLDFLVRDWQNFRDEESVEACLEEMEAYKTQLFAPRGTADLRETREQIEFCYQNVDVFCLPHPGTPVTRMNFSGNIREVEPSFLSLLGLYIEHIFATRLQPKIINHAPLYAADFEEYAIAYGELFAEGSLFPQALTILGATAKVNSSNAMRGAVELYKALMRVKVNAEYGFLRKEAFEQLHKDALGQAVEMYEKRATIGRKEIVDEYRRMMMNAIDVAREGLWDENMTRDPLALVSAYIVPCVIVVIAYAFKVLISSICGPWSSTCRTTSDFFGSFIAFVIISIVLSNWRNFGYFYSVLLGVFQTLNKSTSKKED</sequence>
<keyword evidence="3" id="KW-0342">GTP-binding</keyword>
<evidence type="ECO:0000256" key="3">
    <source>
        <dbReference type="ARBA" id="ARBA00023134"/>
    </source>
</evidence>